<evidence type="ECO:0000313" key="6">
    <source>
        <dbReference type="Proteomes" id="UP001044222"/>
    </source>
</evidence>
<dbReference type="Gene3D" id="2.60.450.20">
    <property type="match status" value="1"/>
</dbReference>
<feature type="compositionally biased region" description="Basic and acidic residues" evidence="3">
    <location>
        <begin position="573"/>
        <end position="582"/>
    </location>
</feature>
<dbReference type="Pfam" id="PF07202">
    <property type="entry name" value="Tcp10_C"/>
    <property type="match status" value="3"/>
</dbReference>
<dbReference type="InterPro" id="IPR047002">
    <property type="entry name" value="Tcp10_C_sf"/>
</dbReference>
<reference evidence="5" key="1">
    <citation type="submission" date="2021-01" db="EMBL/GenBank/DDBJ databases">
        <title>A chromosome-scale assembly of European eel, Anguilla anguilla.</title>
        <authorList>
            <person name="Henkel C."/>
            <person name="Jong-Raadsen S.A."/>
            <person name="Dufour S."/>
            <person name="Weltzien F.-A."/>
            <person name="Palstra A.P."/>
            <person name="Pelster B."/>
            <person name="Spaink H.P."/>
            <person name="Van Den Thillart G.E."/>
            <person name="Jansen H."/>
            <person name="Zahm M."/>
            <person name="Klopp C."/>
            <person name="Cedric C."/>
            <person name="Louis A."/>
            <person name="Berthelot C."/>
            <person name="Parey E."/>
            <person name="Roest Crollius H."/>
            <person name="Montfort J."/>
            <person name="Robinson-Rechavi M."/>
            <person name="Bucao C."/>
            <person name="Bouchez O."/>
            <person name="Gislard M."/>
            <person name="Lluch J."/>
            <person name="Milhes M."/>
            <person name="Lampietro C."/>
            <person name="Lopez Roques C."/>
            <person name="Donnadieu C."/>
            <person name="Braasch I."/>
            <person name="Desvignes T."/>
            <person name="Postlethwait J."/>
            <person name="Bobe J."/>
            <person name="Guiguen Y."/>
            <person name="Dirks R."/>
        </authorList>
    </citation>
    <scope>NUCLEOTIDE SEQUENCE</scope>
    <source>
        <strain evidence="5">Tag_6206</strain>
        <tissue evidence="5">Liver</tissue>
    </source>
</reference>
<feature type="non-terminal residue" evidence="5">
    <location>
        <position position="1"/>
    </location>
</feature>
<feature type="region of interest" description="Disordered" evidence="3">
    <location>
        <begin position="120"/>
        <end position="355"/>
    </location>
</feature>
<keyword evidence="2" id="KW-0175">Coiled coil</keyword>
<dbReference type="InterPro" id="IPR009852">
    <property type="entry name" value="CENPJ_C_dom"/>
</dbReference>
<keyword evidence="6" id="KW-1185">Reference proteome</keyword>
<evidence type="ECO:0000313" key="5">
    <source>
        <dbReference type="EMBL" id="KAG5846633.1"/>
    </source>
</evidence>
<dbReference type="GO" id="GO:0060271">
    <property type="term" value="P:cilium assembly"/>
    <property type="evidence" value="ECO:0007669"/>
    <property type="project" value="TreeGrafter"/>
</dbReference>
<evidence type="ECO:0000259" key="4">
    <source>
        <dbReference type="Pfam" id="PF07202"/>
    </source>
</evidence>
<evidence type="ECO:0000256" key="2">
    <source>
        <dbReference type="SAM" id="Coils"/>
    </source>
</evidence>
<dbReference type="GO" id="GO:0005813">
    <property type="term" value="C:centrosome"/>
    <property type="evidence" value="ECO:0007669"/>
    <property type="project" value="TreeGrafter"/>
</dbReference>
<sequence length="922" mass="101925">RGARGERPSSLPPGERVSRAGRDVCRHPVCTTWRRGRWTETPSRSGEGSPAPLMTADGSSERIGADLAPQPESDVKLEVTPQSNSAESIVLNCSATEAPPPTKIPDDVGLHRRLCVAERDCTGTTQRPGGTDESQRSQSFDLSDREWVSSRGRHHSKDSPHVGPLRPSVGFKKVNDHIVRISAESSLATVCRDEMSDTQGGWEGRGLATETNGGPPRSPPPSSSGSEADPVRQPRELAAFQAPPTPGHKDQNLDLSEDDYASDAPSEAEGPWGPSGPHGPALLQKLLSSSSSSSSSSDEEELVALHGRTAAARPPHAKNSGKAAVERRARTRQAPARRGAKGKPNPPPTAELVPSPFPVAKTEIKEPAHSARCDRSLGSGDSQCGNESMLMLRHEKDPILRVKAEMDHAAVLEKMKEEQSKALQFLREKMDRSEYEKRDDLSERGHTCALNDSLVSRKEPVIPNMDLQELRLQMLALQEQFKQRESHWQLTHERLRDQLEAVTRENAELRRECTVSGAHHQEARRTNDMLPRPHSRTETMVKREERTSARPSRSCTPVGRKLRVDSSPSAKPEGQRRERRESVGSVPGALSDKGPPAPRTRSSTPVFNRPPIQKRAAPVTTNSRTKGPASPSTRQQSSNFGSSQDIETPCSPERPSSKQHSSRKEKGVSGQGEHPPMPRADRCQSSAHSGRRTPTARRPASSEPEHRETRHNPDAPRWSASNVAHKGPDDELREEIRYPDGKIERLFANGRRTVVFRNGTKKEISADGKSITVTFFNGDVKQILADEKEVYYYADAQATHTTYPDGLEVLKFPNNQIGKKKHHPNGTSEIIFPDQTVKYVYPDGREESVFPDGTIVKLARNGEKTLEFSNGQREIHTSQYKRREYPDGTVKTVYSNGRQETKYSSGRVRIKDNDGTMIMDKN</sequence>
<feature type="domain" description="Centromere protein J C-terminal" evidence="4">
    <location>
        <begin position="842"/>
        <end position="876"/>
    </location>
</feature>
<feature type="compositionally biased region" description="Basic and acidic residues" evidence="3">
    <location>
        <begin position="535"/>
        <end position="548"/>
    </location>
</feature>
<feature type="compositionally biased region" description="Basic and acidic residues" evidence="3">
    <location>
        <begin position="703"/>
        <end position="714"/>
    </location>
</feature>
<protein>
    <recommendedName>
        <fullName evidence="4">Centromere protein J C-terminal domain-containing protein</fullName>
    </recommendedName>
</protein>
<feature type="domain" description="Centromere protein J C-terminal" evidence="4">
    <location>
        <begin position="733"/>
        <end position="764"/>
    </location>
</feature>
<evidence type="ECO:0000256" key="1">
    <source>
        <dbReference type="ARBA" id="ARBA00005627"/>
    </source>
</evidence>
<feature type="coiled-coil region" evidence="2">
    <location>
        <begin position="467"/>
        <end position="512"/>
    </location>
</feature>
<gene>
    <name evidence="5" type="ORF">ANANG_G00117040</name>
</gene>
<organism evidence="5 6">
    <name type="scientific">Anguilla anguilla</name>
    <name type="common">European freshwater eel</name>
    <name type="synonym">Muraena anguilla</name>
    <dbReference type="NCBI Taxonomy" id="7936"/>
    <lineage>
        <taxon>Eukaryota</taxon>
        <taxon>Metazoa</taxon>
        <taxon>Chordata</taxon>
        <taxon>Craniata</taxon>
        <taxon>Vertebrata</taxon>
        <taxon>Euteleostomi</taxon>
        <taxon>Actinopterygii</taxon>
        <taxon>Neopterygii</taxon>
        <taxon>Teleostei</taxon>
        <taxon>Anguilliformes</taxon>
        <taxon>Anguillidae</taxon>
        <taxon>Anguilla</taxon>
    </lineage>
</organism>
<dbReference type="PANTHER" id="PTHR10331:SF28">
    <property type="entry name" value="CENTROMERE PROTEIN J-LIKE"/>
    <property type="match status" value="1"/>
</dbReference>
<dbReference type="GO" id="GO:0015631">
    <property type="term" value="F:tubulin binding"/>
    <property type="evidence" value="ECO:0007669"/>
    <property type="project" value="TreeGrafter"/>
</dbReference>
<dbReference type="EMBL" id="JAFIRN010000006">
    <property type="protein sequence ID" value="KAG5846633.1"/>
    <property type="molecule type" value="Genomic_DNA"/>
</dbReference>
<feature type="compositionally biased region" description="Polar residues" evidence="3">
    <location>
        <begin position="619"/>
        <end position="646"/>
    </location>
</feature>
<evidence type="ECO:0000256" key="3">
    <source>
        <dbReference type="SAM" id="MobiDB-lite"/>
    </source>
</evidence>
<dbReference type="InterPro" id="IPR026581">
    <property type="entry name" value="TCP10L/CENPJ"/>
</dbReference>
<proteinExistence type="inferred from homology"/>
<name>A0A9D3MFL1_ANGAN</name>
<feature type="region of interest" description="Disordered" evidence="3">
    <location>
        <begin position="35"/>
        <end position="83"/>
    </location>
</feature>
<feature type="region of interest" description="Disordered" evidence="3">
    <location>
        <begin position="512"/>
        <end position="734"/>
    </location>
</feature>
<dbReference type="Proteomes" id="UP001044222">
    <property type="component" value="Unassembled WGS sequence"/>
</dbReference>
<dbReference type="GO" id="GO:0005814">
    <property type="term" value="C:centriole"/>
    <property type="evidence" value="ECO:0007669"/>
    <property type="project" value="TreeGrafter"/>
</dbReference>
<feature type="compositionally biased region" description="Basic and acidic residues" evidence="3">
    <location>
        <begin position="512"/>
        <end position="527"/>
    </location>
</feature>
<comment type="similarity">
    <text evidence="1">Belongs to the TCP10 family.</text>
</comment>
<feature type="region of interest" description="Disordered" evidence="3">
    <location>
        <begin position="1"/>
        <end position="23"/>
    </location>
</feature>
<feature type="domain" description="Centromere protein J C-terminal" evidence="4">
    <location>
        <begin position="879"/>
        <end position="910"/>
    </location>
</feature>
<dbReference type="AlphaFoldDB" id="A0A9D3MFL1"/>
<feature type="coiled-coil region" evidence="2">
    <location>
        <begin position="409"/>
        <end position="436"/>
    </location>
</feature>
<accession>A0A9D3MFL1</accession>
<comment type="caution">
    <text evidence="5">The sequence shown here is derived from an EMBL/GenBank/DDBJ whole genome shotgun (WGS) entry which is preliminary data.</text>
</comment>
<dbReference type="GO" id="GO:0061511">
    <property type="term" value="P:centriole elongation"/>
    <property type="evidence" value="ECO:0007669"/>
    <property type="project" value="TreeGrafter"/>
</dbReference>
<dbReference type="PANTHER" id="PTHR10331">
    <property type="entry name" value="T COMPLEX PROTEIN 10"/>
    <property type="match status" value="1"/>
</dbReference>